<gene>
    <name evidence="2" type="ORF">O6R09_01040</name>
</gene>
<dbReference type="SUPFAM" id="SSF52218">
    <property type="entry name" value="Flavoproteins"/>
    <property type="match status" value="1"/>
</dbReference>
<dbReference type="Proteomes" id="UP001212085">
    <property type="component" value="Chromosome"/>
</dbReference>
<feature type="domain" description="NADPH-dependent FMN reductase-like" evidence="1">
    <location>
        <begin position="4"/>
        <end position="144"/>
    </location>
</feature>
<evidence type="ECO:0000313" key="3">
    <source>
        <dbReference type="Proteomes" id="UP001212085"/>
    </source>
</evidence>
<reference evidence="2 3" key="1">
    <citation type="submission" date="2022-12" db="EMBL/GenBank/DDBJ databases">
        <title>Streptococcus alactolyticus LGM, complete genome.</title>
        <authorList>
            <person name="Liu Z."/>
            <person name="Mu C."/>
            <person name="Zhu W."/>
        </authorList>
    </citation>
    <scope>NUCLEOTIDE SEQUENCE [LARGE SCALE GENOMIC DNA]</scope>
    <source>
        <strain evidence="2 3">LGM</strain>
    </source>
</reference>
<dbReference type="InterPro" id="IPR050712">
    <property type="entry name" value="NAD(P)H-dep_reductase"/>
</dbReference>
<evidence type="ECO:0000313" key="2">
    <source>
        <dbReference type="EMBL" id="WBB07213.1"/>
    </source>
</evidence>
<proteinExistence type="predicted"/>
<dbReference type="EMBL" id="CP114883">
    <property type="protein sequence ID" value="WBB07213.1"/>
    <property type="molecule type" value="Genomic_DNA"/>
</dbReference>
<sequence>MMVKLVFIVGSLRKGSFNEQLAKKVESLLPKHVDVSYLSVDLPLMNQDLETPVLPEIQSIRDQVMAADALWIFTPAYNHAIPGSLKNALDWLSRSLDLSDLRGPSALQDKFVTASCVANGQSPEDVFEQLIPLLNWLRTRVVEPFTGVPINPEAWGDNKLVVSDDVVNQLETQIKNLLAAISADDK</sequence>
<dbReference type="Gene3D" id="3.40.50.360">
    <property type="match status" value="1"/>
</dbReference>
<dbReference type="Pfam" id="PF03358">
    <property type="entry name" value="FMN_red"/>
    <property type="match status" value="1"/>
</dbReference>
<dbReference type="InterPro" id="IPR029039">
    <property type="entry name" value="Flavoprotein-like_sf"/>
</dbReference>
<organism evidence="2 3">
    <name type="scientific">Streptococcus alactolyticus</name>
    <dbReference type="NCBI Taxonomy" id="29389"/>
    <lineage>
        <taxon>Bacteria</taxon>
        <taxon>Bacillati</taxon>
        <taxon>Bacillota</taxon>
        <taxon>Bacilli</taxon>
        <taxon>Lactobacillales</taxon>
        <taxon>Streptococcaceae</taxon>
        <taxon>Streptococcus</taxon>
    </lineage>
</organism>
<dbReference type="PANTHER" id="PTHR30543:SF21">
    <property type="entry name" value="NAD(P)H-DEPENDENT FMN REDUCTASE LOT6"/>
    <property type="match status" value="1"/>
</dbReference>
<name>A0ABY7M3K1_STRAY</name>
<dbReference type="PANTHER" id="PTHR30543">
    <property type="entry name" value="CHROMATE REDUCTASE"/>
    <property type="match status" value="1"/>
</dbReference>
<protein>
    <submittedName>
        <fullName evidence="2">NAD(P)H-dependent oxidoreductase</fullName>
    </submittedName>
</protein>
<dbReference type="InterPro" id="IPR005025">
    <property type="entry name" value="FMN_Rdtase-like_dom"/>
</dbReference>
<evidence type="ECO:0000259" key="1">
    <source>
        <dbReference type="Pfam" id="PF03358"/>
    </source>
</evidence>
<accession>A0ABY7M3K1</accession>
<keyword evidence="3" id="KW-1185">Reference proteome</keyword>